<feature type="transmembrane region" description="Helical" evidence="2">
    <location>
        <begin position="230"/>
        <end position="248"/>
    </location>
</feature>
<feature type="transmembrane region" description="Helical" evidence="2">
    <location>
        <begin position="90"/>
        <end position="108"/>
    </location>
</feature>
<dbReference type="Pfam" id="PF20152">
    <property type="entry name" value="DUF6534"/>
    <property type="match status" value="1"/>
</dbReference>
<dbReference type="OrthoDB" id="2953893at2759"/>
<evidence type="ECO:0000313" key="4">
    <source>
        <dbReference type="EMBL" id="PCH41666.1"/>
    </source>
</evidence>
<protein>
    <recommendedName>
        <fullName evidence="3">DUF6534 domain-containing protein</fullName>
    </recommendedName>
</protein>
<feature type="transmembrane region" description="Helical" evidence="2">
    <location>
        <begin position="49"/>
        <end position="70"/>
    </location>
</feature>
<feature type="domain" description="DUF6534" evidence="3">
    <location>
        <begin position="167"/>
        <end position="256"/>
    </location>
</feature>
<feature type="transmembrane region" description="Helical" evidence="2">
    <location>
        <begin position="160"/>
        <end position="183"/>
    </location>
</feature>
<dbReference type="PANTHER" id="PTHR40465">
    <property type="entry name" value="CHROMOSOME 1, WHOLE GENOME SHOTGUN SEQUENCE"/>
    <property type="match status" value="1"/>
</dbReference>
<dbReference type="EMBL" id="KB468113">
    <property type="protein sequence ID" value="PCH41666.1"/>
    <property type="molecule type" value="Genomic_DNA"/>
</dbReference>
<gene>
    <name evidence="4" type="ORF">WOLCODRAFT_163296</name>
</gene>
<keyword evidence="2" id="KW-0812">Transmembrane</keyword>
<dbReference type="InterPro" id="IPR045339">
    <property type="entry name" value="DUF6534"/>
</dbReference>
<feature type="region of interest" description="Disordered" evidence="1">
    <location>
        <begin position="300"/>
        <end position="319"/>
    </location>
</feature>
<dbReference type="OMA" id="PAFNMPK"/>
<evidence type="ECO:0000259" key="3">
    <source>
        <dbReference type="Pfam" id="PF20152"/>
    </source>
</evidence>
<accession>A0A2H3JHK6</accession>
<feature type="transmembrane region" description="Helical" evidence="2">
    <location>
        <begin position="120"/>
        <end position="140"/>
    </location>
</feature>
<evidence type="ECO:0000256" key="2">
    <source>
        <dbReference type="SAM" id="Phobius"/>
    </source>
</evidence>
<proteinExistence type="predicted"/>
<keyword evidence="2" id="KW-1133">Transmembrane helix</keyword>
<evidence type="ECO:0000313" key="5">
    <source>
        <dbReference type="Proteomes" id="UP000218811"/>
    </source>
</evidence>
<organism evidence="4 5">
    <name type="scientific">Wolfiporia cocos (strain MD-104)</name>
    <name type="common">Brown rot fungus</name>
    <dbReference type="NCBI Taxonomy" id="742152"/>
    <lineage>
        <taxon>Eukaryota</taxon>
        <taxon>Fungi</taxon>
        <taxon>Dikarya</taxon>
        <taxon>Basidiomycota</taxon>
        <taxon>Agaricomycotina</taxon>
        <taxon>Agaricomycetes</taxon>
        <taxon>Polyporales</taxon>
        <taxon>Phaeolaceae</taxon>
        <taxon>Wolfiporia</taxon>
    </lineage>
</organism>
<feature type="transmembrane region" description="Helical" evidence="2">
    <location>
        <begin position="195"/>
        <end position="218"/>
    </location>
</feature>
<dbReference type="PANTHER" id="PTHR40465:SF1">
    <property type="entry name" value="DUF6534 DOMAIN-CONTAINING PROTEIN"/>
    <property type="match status" value="1"/>
</dbReference>
<dbReference type="Proteomes" id="UP000218811">
    <property type="component" value="Unassembled WGS sequence"/>
</dbReference>
<evidence type="ECO:0000256" key="1">
    <source>
        <dbReference type="SAM" id="MobiDB-lite"/>
    </source>
</evidence>
<reference evidence="4 5" key="1">
    <citation type="journal article" date="2012" name="Science">
        <title>The Paleozoic origin of enzymatic lignin decomposition reconstructed from 31 fungal genomes.</title>
        <authorList>
            <person name="Floudas D."/>
            <person name="Binder M."/>
            <person name="Riley R."/>
            <person name="Barry K."/>
            <person name="Blanchette R.A."/>
            <person name="Henrissat B."/>
            <person name="Martinez A.T."/>
            <person name="Otillar R."/>
            <person name="Spatafora J.W."/>
            <person name="Yadav J.S."/>
            <person name="Aerts A."/>
            <person name="Benoit I."/>
            <person name="Boyd A."/>
            <person name="Carlson A."/>
            <person name="Copeland A."/>
            <person name="Coutinho P.M."/>
            <person name="de Vries R.P."/>
            <person name="Ferreira P."/>
            <person name="Findley K."/>
            <person name="Foster B."/>
            <person name="Gaskell J."/>
            <person name="Glotzer D."/>
            <person name="Gorecki P."/>
            <person name="Heitman J."/>
            <person name="Hesse C."/>
            <person name="Hori C."/>
            <person name="Igarashi K."/>
            <person name="Jurgens J.A."/>
            <person name="Kallen N."/>
            <person name="Kersten P."/>
            <person name="Kohler A."/>
            <person name="Kuees U."/>
            <person name="Kumar T.K.A."/>
            <person name="Kuo A."/>
            <person name="LaButti K."/>
            <person name="Larrondo L.F."/>
            <person name="Lindquist E."/>
            <person name="Ling A."/>
            <person name="Lombard V."/>
            <person name="Lucas S."/>
            <person name="Lundell T."/>
            <person name="Martin R."/>
            <person name="McLaughlin D.J."/>
            <person name="Morgenstern I."/>
            <person name="Morin E."/>
            <person name="Murat C."/>
            <person name="Nagy L.G."/>
            <person name="Nolan M."/>
            <person name="Ohm R.A."/>
            <person name="Patyshakuliyeva A."/>
            <person name="Rokas A."/>
            <person name="Ruiz-Duenas F.J."/>
            <person name="Sabat G."/>
            <person name="Salamov A."/>
            <person name="Samejima M."/>
            <person name="Schmutz J."/>
            <person name="Slot J.C."/>
            <person name="St John F."/>
            <person name="Stenlid J."/>
            <person name="Sun H."/>
            <person name="Sun S."/>
            <person name="Syed K."/>
            <person name="Tsang A."/>
            <person name="Wiebenga A."/>
            <person name="Young D."/>
            <person name="Pisabarro A."/>
            <person name="Eastwood D.C."/>
            <person name="Martin F."/>
            <person name="Cullen D."/>
            <person name="Grigoriev I.V."/>
            <person name="Hibbett D.S."/>
        </authorList>
    </citation>
    <scope>NUCLEOTIDE SEQUENCE [LARGE SCALE GENOMIC DNA]</scope>
    <source>
        <strain evidence="4 5">MD-104</strain>
    </source>
</reference>
<sequence>MSTQPVNLTLVAGPQLIGFFFNWALLGVLNIQVYLYYGHFPKDRLIFKCLVYGLLAFEWVHTGLITAGAFKIHVYDYGNVESLLELHNAWFAVPIMCAIVSVIVELFFAWRIYMLAKSRILTSVIVILSITQGVGAIVVGAMLKPKKFAQDLDGRLLPPILIWIVGAALTDILIAVSMTILLLKVKNGIRRTDALVNRAIQLVVETGTLTASLAVIMVVFGEAPVLKNTLLYEAISLILTKLYANTFLTNLNSRAYLRGQSFLEPISLCNIECTAGGTRTAPLPVDLGQQETLGWEISTSQEESRDKHAFQGVPGSTDG</sequence>
<name>A0A2H3JHK6_WOLCO</name>
<dbReference type="AlphaFoldDB" id="A0A2H3JHK6"/>
<keyword evidence="5" id="KW-1185">Reference proteome</keyword>
<feature type="transmembrane region" description="Helical" evidence="2">
    <location>
        <begin position="16"/>
        <end position="37"/>
    </location>
</feature>
<keyword evidence="2" id="KW-0472">Membrane</keyword>